<dbReference type="Proteomes" id="UP000192813">
    <property type="component" value="Unassembled WGS sequence"/>
</dbReference>
<evidence type="ECO:0000313" key="10">
    <source>
        <dbReference type="Proteomes" id="UP000192813"/>
    </source>
</evidence>
<evidence type="ECO:0000256" key="7">
    <source>
        <dbReference type="ARBA" id="ARBA00023136"/>
    </source>
</evidence>
<keyword evidence="6 8" id="KW-1133">Transmembrane helix</keyword>
<evidence type="ECO:0000313" key="9">
    <source>
        <dbReference type="EMBL" id="PNL91675.1"/>
    </source>
</evidence>
<evidence type="ECO:0000256" key="6">
    <source>
        <dbReference type="ARBA" id="ARBA00022989"/>
    </source>
</evidence>
<evidence type="ECO:0008006" key="11">
    <source>
        <dbReference type="Google" id="ProtNLM"/>
    </source>
</evidence>
<evidence type="ECO:0000256" key="5">
    <source>
        <dbReference type="ARBA" id="ARBA00022692"/>
    </source>
</evidence>
<evidence type="ECO:0000256" key="1">
    <source>
        <dbReference type="ARBA" id="ARBA00004651"/>
    </source>
</evidence>
<dbReference type="PANTHER" id="PTHR36838:SF3">
    <property type="entry name" value="TRANSPORTER AUXIN EFFLUX CARRIER EC FAMILY"/>
    <property type="match status" value="1"/>
</dbReference>
<protein>
    <recommendedName>
        <fullName evidence="11">Auxin efflux carrier</fullName>
    </recommendedName>
</protein>
<comment type="caution">
    <text evidence="9">The sequence shown here is derived from an EMBL/GenBank/DDBJ whole genome shotgun (WGS) entry which is preliminary data.</text>
</comment>
<gene>
    <name evidence="9" type="ORF">A6J77_005345</name>
</gene>
<organism evidence="9 10">
    <name type="scientific">Aerococcus viridans</name>
    <dbReference type="NCBI Taxonomy" id="1377"/>
    <lineage>
        <taxon>Bacteria</taxon>
        <taxon>Bacillati</taxon>
        <taxon>Bacillota</taxon>
        <taxon>Bacilli</taxon>
        <taxon>Lactobacillales</taxon>
        <taxon>Aerococcaceae</taxon>
        <taxon>Aerococcus</taxon>
    </lineage>
</organism>
<evidence type="ECO:0000256" key="8">
    <source>
        <dbReference type="SAM" id="Phobius"/>
    </source>
</evidence>
<reference evidence="10" key="1">
    <citation type="submission" date="2017-12" db="EMBL/GenBank/DDBJ databases">
        <title>FDA dAtabase for Regulatory Grade micrObial Sequences (FDA-ARGOS): Supporting development and validation of Infectious Disease Dx tests.</title>
        <authorList>
            <person name="Hoffmann M."/>
            <person name="Allard M."/>
            <person name="Evans P."/>
            <person name="Brown E."/>
            <person name="Tallon L."/>
            <person name="Sadzewicz L."/>
            <person name="Sengamalay N."/>
            <person name="Ott S."/>
            <person name="Godinez A."/>
            <person name="Nagaraj S."/>
            <person name="Vavikolanu K."/>
            <person name="Aluvathingal J."/>
            <person name="Nadendla S."/>
            <person name="Sichtig H."/>
        </authorList>
    </citation>
    <scope>NUCLEOTIDE SEQUENCE [LARGE SCALE GENOMIC DNA]</scope>
    <source>
        <strain evidence="10">FDAARGOS_249</strain>
    </source>
</reference>
<dbReference type="GO" id="GO:0005886">
    <property type="term" value="C:plasma membrane"/>
    <property type="evidence" value="ECO:0007669"/>
    <property type="project" value="UniProtKB-SubCell"/>
</dbReference>
<comment type="similarity">
    <text evidence="2">Belongs to the auxin efflux carrier (TC 2.A.69) family.</text>
</comment>
<dbReference type="InterPro" id="IPR004776">
    <property type="entry name" value="Mem_transp_PIN-like"/>
</dbReference>
<proteinExistence type="inferred from homology"/>
<feature type="transmembrane region" description="Helical" evidence="8">
    <location>
        <begin position="30"/>
        <end position="51"/>
    </location>
</feature>
<accession>A0A2J9PMV9</accession>
<keyword evidence="7 8" id="KW-0472">Membrane</keyword>
<evidence type="ECO:0000256" key="3">
    <source>
        <dbReference type="ARBA" id="ARBA00022448"/>
    </source>
</evidence>
<dbReference type="GO" id="GO:0055085">
    <property type="term" value="P:transmembrane transport"/>
    <property type="evidence" value="ECO:0007669"/>
    <property type="project" value="InterPro"/>
</dbReference>
<keyword evidence="3" id="KW-0813">Transport</keyword>
<feature type="transmembrane region" description="Helical" evidence="8">
    <location>
        <begin position="63"/>
        <end position="86"/>
    </location>
</feature>
<keyword evidence="5 8" id="KW-0812">Transmembrane</keyword>
<feature type="transmembrane region" description="Helical" evidence="8">
    <location>
        <begin position="126"/>
        <end position="145"/>
    </location>
</feature>
<evidence type="ECO:0000256" key="2">
    <source>
        <dbReference type="ARBA" id="ARBA00010145"/>
    </source>
</evidence>
<dbReference type="Gene3D" id="1.20.1530.20">
    <property type="match status" value="1"/>
</dbReference>
<dbReference type="PANTHER" id="PTHR36838">
    <property type="entry name" value="AUXIN EFFLUX CARRIER FAMILY PROTEIN"/>
    <property type="match status" value="1"/>
</dbReference>
<dbReference type="Pfam" id="PF03547">
    <property type="entry name" value="Mem_trans"/>
    <property type="match status" value="1"/>
</dbReference>
<feature type="transmembrane region" description="Helical" evidence="8">
    <location>
        <begin position="92"/>
        <end position="114"/>
    </location>
</feature>
<evidence type="ECO:0000256" key="4">
    <source>
        <dbReference type="ARBA" id="ARBA00022475"/>
    </source>
</evidence>
<sequence>MAQMITVVTAPALILSTINSSGDLGTKGDAVNFLIIAFVTWIIFITTSYFVPKLLKAPRSIAGTVQFLTVFQNNGFMGLLLILTLYGPDATFYTSFINIPTNFFIYYFGVWAMSQGNDTDLHPKQLAKRLLLSTLVSVGPIRLLINAYRFSLQIKEGCLL</sequence>
<comment type="subcellular location">
    <subcellularLocation>
        <location evidence="1">Cell membrane</location>
        <topology evidence="1">Multi-pass membrane protein</topology>
    </subcellularLocation>
</comment>
<dbReference type="InterPro" id="IPR038770">
    <property type="entry name" value="Na+/solute_symporter_sf"/>
</dbReference>
<keyword evidence="4" id="KW-1003">Cell membrane</keyword>
<name>A0A2J9PMV9_9LACT</name>
<dbReference type="AlphaFoldDB" id="A0A2J9PMV9"/>
<dbReference type="EMBL" id="NBTM02000001">
    <property type="protein sequence ID" value="PNL91675.1"/>
    <property type="molecule type" value="Genomic_DNA"/>
</dbReference>